<comment type="caution">
    <text evidence="2">The sequence shown here is derived from an EMBL/GenBank/DDBJ whole genome shotgun (WGS) entry which is preliminary data.</text>
</comment>
<evidence type="ECO:0000313" key="3">
    <source>
        <dbReference type="Proteomes" id="UP000290261"/>
    </source>
</evidence>
<accession>A0A444VME4</accession>
<evidence type="ECO:0008006" key="4">
    <source>
        <dbReference type="Google" id="ProtNLM"/>
    </source>
</evidence>
<dbReference type="RefSeq" id="WP_129653443.1">
    <property type="nucleotide sequence ID" value="NZ_ML142908.1"/>
</dbReference>
<organism evidence="2 3">
    <name type="scientific">Flagellimonas olearia</name>
    <dbReference type="NCBI Taxonomy" id="552546"/>
    <lineage>
        <taxon>Bacteria</taxon>
        <taxon>Pseudomonadati</taxon>
        <taxon>Bacteroidota</taxon>
        <taxon>Flavobacteriia</taxon>
        <taxon>Flavobacteriales</taxon>
        <taxon>Flavobacteriaceae</taxon>
        <taxon>Flagellimonas</taxon>
    </lineage>
</organism>
<dbReference type="InterPro" id="IPR013517">
    <property type="entry name" value="FG-GAP"/>
</dbReference>
<keyword evidence="3" id="KW-1185">Reference proteome</keyword>
<protein>
    <recommendedName>
        <fullName evidence="4">VCBS repeat-containing protein</fullName>
    </recommendedName>
</protein>
<reference evidence="2 3" key="1">
    <citation type="submission" date="2014-04" db="EMBL/GenBank/DDBJ databases">
        <title>Whole genome of Muricauda olearia.</title>
        <authorList>
            <person name="Zhang X.-H."/>
            <person name="Tang K."/>
        </authorList>
    </citation>
    <scope>NUCLEOTIDE SEQUENCE [LARGE SCALE GENOMIC DNA]</scope>
    <source>
        <strain evidence="2 3">Th120</strain>
    </source>
</reference>
<dbReference type="PANTHER" id="PTHR46580:SF4">
    <property type="entry name" value="ATP_GTP-BINDING PROTEIN"/>
    <property type="match status" value="1"/>
</dbReference>
<keyword evidence="1" id="KW-0732">Signal</keyword>
<evidence type="ECO:0000313" key="2">
    <source>
        <dbReference type="EMBL" id="RYC51882.1"/>
    </source>
</evidence>
<dbReference type="Pfam" id="PF13517">
    <property type="entry name" value="FG-GAP_3"/>
    <property type="match status" value="4"/>
</dbReference>
<sequence length="406" mass="44486">MQNVQPHHYIFIALLGISTGASSQSNETSYFMDVTETHIPHDPEAHALDVALLDVDADGDLDAILALESDINRLYLNDGKGKFTWKKGVFGGGSHDTEHVRIADFNDDGIMDIIFVAEDDQYHEYYLGNGDASFQNVSDRMLGQSEGNGLDVGDVNGDELPDILIGNSGVSGQNFLWLNDKNNPGYFIDYTAQGLPQINDGSQSIALADLDGDGDLDMVVGNEIPPNRLFLNDGMGTFKEVADQLELSVPLHTRKVILVDAENDGDLDIVFANLTNNGGQWEKDPRTRLLINDGNAHFKDQTEKMPSNTFSTYAGSPIDFDQDGDMDLLMSAIEIPPFAPMQMHAYENDGNGNFIDKTQEIIPKNTFGRSWDIAIGDVNGDGIDDALIGGWGSQLRLLLGKKKQQK</sequence>
<dbReference type="SUPFAM" id="SSF69318">
    <property type="entry name" value="Integrin alpha N-terminal domain"/>
    <property type="match status" value="2"/>
</dbReference>
<dbReference type="AlphaFoldDB" id="A0A444VME4"/>
<dbReference type="PANTHER" id="PTHR46580">
    <property type="entry name" value="SENSOR KINASE-RELATED"/>
    <property type="match status" value="1"/>
</dbReference>
<proteinExistence type="predicted"/>
<dbReference type="Proteomes" id="UP000290261">
    <property type="component" value="Unassembled WGS sequence"/>
</dbReference>
<dbReference type="EMBL" id="JJMP01000003">
    <property type="protein sequence ID" value="RYC51882.1"/>
    <property type="molecule type" value="Genomic_DNA"/>
</dbReference>
<name>A0A444VME4_9FLAO</name>
<gene>
    <name evidence="2" type="ORF">DN53_08315</name>
</gene>
<evidence type="ECO:0000256" key="1">
    <source>
        <dbReference type="ARBA" id="ARBA00022729"/>
    </source>
</evidence>
<dbReference type="Gene3D" id="2.130.10.130">
    <property type="entry name" value="Integrin alpha, N-terminal"/>
    <property type="match status" value="2"/>
</dbReference>
<dbReference type="InterPro" id="IPR028994">
    <property type="entry name" value="Integrin_alpha_N"/>
</dbReference>